<evidence type="ECO:0000256" key="1">
    <source>
        <dbReference type="ARBA" id="ARBA00009520"/>
    </source>
</evidence>
<feature type="region of interest" description="Disordered" evidence="3">
    <location>
        <begin position="72"/>
        <end position="96"/>
    </location>
</feature>
<evidence type="ECO:0008006" key="7">
    <source>
        <dbReference type="Google" id="ProtNLM"/>
    </source>
</evidence>
<evidence type="ECO:0000256" key="4">
    <source>
        <dbReference type="SAM" id="SignalP"/>
    </source>
</evidence>
<evidence type="ECO:0000256" key="2">
    <source>
        <dbReference type="ARBA" id="ARBA00023026"/>
    </source>
</evidence>
<dbReference type="PIRSF" id="PIRSF029958">
    <property type="entry name" value="Necrosis-inducing_protein"/>
    <property type="match status" value="1"/>
</dbReference>
<dbReference type="Pfam" id="PF05630">
    <property type="entry name" value="NPP1"/>
    <property type="match status" value="1"/>
</dbReference>
<keyword evidence="6" id="KW-1185">Reference proteome</keyword>
<dbReference type="EMBL" id="MPGH01000055">
    <property type="protein sequence ID" value="OLN93246.1"/>
    <property type="molecule type" value="Genomic_DNA"/>
</dbReference>
<accession>A0A1Q8RZP9</accession>
<dbReference type="InterPro" id="IPR008701">
    <property type="entry name" value="NPP1"/>
</dbReference>
<dbReference type="PANTHER" id="PTHR33657">
    <property type="entry name" value="DOMAIN PROTEIN, PUTATIVE (AFU_ORTHOLOGUE AFUA_5G00600)-RELATED"/>
    <property type="match status" value="1"/>
</dbReference>
<dbReference type="Proteomes" id="UP000186583">
    <property type="component" value="Unassembled WGS sequence"/>
</dbReference>
<organism evidence="5 6">
    <name type="scientific">Colletotrichum chlorophyti</name>
    <dbReference type="NCBI Taxonomy" id="708187"/>
    <lineage>
        <taxon>Eukaryota</taxon>
        <taxon>Fungi</taxon>
        <taxon>Dikarya</taxon>
        <taxon>Ascomycota</taxon>
        <taxon>Pezizomycotina</taxon>
        <taxon>Sordariomycetes</taxon>
        <taxon>Hypocreomycetidae</taxon>
        <taxon>Glomerellales</taxon>
        <taxon>Glomerellaceae</taxon>
        <taxon>Colletotrichum</taxon>
    </lineage>
</organism>
<dbReference type="AlphaFoldDB" id="A0A1Q8RZP9"/>
<dbReference type="OrthoDB" id="89086at2759"/>
<dbReference type="STRING" id="708187.A0A1Q8RZP9"/>
<keyword evidence="2" id="KW-0843">Virulence</keyword>
<feature type="region of interest" description="Disordered" evidence="3">
    <location>
        <begin position="154"/>
        <end position="177"/>
    </location>
</feature>
<evidence type="ECO:0000313" key="6">
    <source>
        <dbReference type="Proteomes" id="UP000186583"/>
    </source>
</evidence>
<reference evidence="5 6" key="1">
    <citation type="submission" date="2016-11" db="EMBL/GenBank/DDBJ databases">
        <title>Draft Genome Assembly of Colletotrichum chlorophyti a pathogen of herbaceous plants.</title>
        <authorList>
            <person name="Gan P."/>
            <person name="Narusaka M."/>
            <person name="Tsushima A."/>
            <person name="Narusaka Y."/>
            <person name="Takano Y."/>
            <person name="Shirasu K."/>
        </authorList>
    </citation>
    <scope>NUCLEOTIDE SEQUENCE [LARGE SCALE GENOMIC DNA]</scope>
    <source>
        <strain evidence="5 6">NTL11</strain>
    </source>
</reference>
<feature type="signal peptide" evidence="4">
    <location>
        <begin position="1"/>
        <end position="18"/>
    </location>
</feature>
<sequence>MVFFKVSNVLALAAAVAAAPTELLQSRAVVNHDSINPVAERIQTGGLGNVIKTFNPHLHIAHGCQPYPAVADNGDTSGGLQDTGSSTGGCRDQSKGQTYARAGTVDGKTVIMYSWYFPKDHPNSGDVAGGHRHDWENIVIQVDDPAAATPKIVAGAASSHSGYSKPRDGPVPPLEGDSPKVEYFTSFPTNHELQFTQTLGKTYPISDWDALPQAAKTALQDTDFGKANVPFKDGNFENKVREALAA</sequence>
<protein>
    <recommendedName>
        <fullName evidence="7">Necrosis-and ethylene-inducing protein</fullName>
    </recommendedName>
</protein>
<feature type="chain" id="PRO_5012096082" description="Necrosis-and ethylene-inducing protein" evidence="4">
    <location>
        <begin position="19"/>
        <end position="246"/>
    </location>
</feature>
<proteinExistence type="inferred from homology"/>
<gene>
    <name evidence="5" type="ORF">CCHL11_07600</name>
</gene>
<name>A0A1Q8RZP9_9PEZI</name>
<feature type="compositionally biased region" description="Polar residues" evidence="3">
    <location>
        <begin position="74"/>
        <end position="85"/>
    </location>
</feature>
<comment type="caution">
    <text evidence="5">The sequence shown here is derived from an EMBL/GenBank/DDBJ whole genome shotgun (WGS) entry which is preliminary data.</text>
</comment>
<evidence type="ECO:0000256" key="3">
    <source>
        <dbReference type="SAM" id="MobiDB-lite"/>
    </source>
</evidence>
<comment type="similarity">
    <text evidence="1">Belongs to the Necrosis inducing protein (NPP1) family.</text>
</comment>
<dbReference type="PANTHER" id="PTHR33657:SF8">
    <property type="entry name" value="DOMAIN PROTEIN, PUTATIVE (AFU_ORTHOLOGUE AFUA_5G00600)-RELATED"/>
    <property type="match status" value="1"/>
</dbReference>
<evidence type="ECO:0000313" key="5">
    <source>
        <dbReference type="EMBL" id="OLN93246.1"/>
    </source>
</evidence>
<keyword evidence="4" id="KW-0732">Signal</keyword>